<name>A0A6J4NAZ7_9BACT</name>
<evidence type="ECO:0000313" key="2">
    <source>
        <dbReference type="EMBL" id="CAA9380137.1"/>
    </source>
</evidence>
<sequence>FTGIVLALQASYTFTGAIPLYFVGTLVGKTVMLELGPVLTGLALSGRIGANIAAELGTMRVSEQIDALETMAYNPVSYLVVPRVVAGTLMVPVIVTFANVVGIAAGWITAINMLDMSNEQFQFGLRLFYDPFDVTFYIIKSISFGFVVTIVGCYQGFNTQGGAEGVGVATTRAVVIASVLILVLDAFWAATLLQS</sequence>
<accession>A0A6J4NAZ7</accession>
<reference evidence="2" key="1">
    <citation type="submission" date="2020-02" db="EMBL/GenBank/DDBJ databases">
        <authorList>
            <person name="Meier V. D."/>
        </authorList>
    </citation>
    <scope>NUCLEOTIDE SEQUENCE</scope>
    <source>
        <strain evidence="2">AVDCRST_MAG89</strain>
    </source>
</reference>
<feature type="transmembrane region" description="Helical" evidence="1">
    <location>
        <begin position="134"/>
        <end position="157"/>
    </location>
</feature>
<organism evidence="2">
    <name type="scientific">uncultured Gemmatimonadota bacterium</name>
    <dbReference type="NCBI Taxonomy" id="203437"/>
    <lineage>
        <taxon>Bacteria</taxon>
        <taxon>Pseudomonadati</taxon>
        <taxon>Gemmatimonadota</taxon>
        <taxon>environmental samples</taxon>
    </lineage>
</organism>
<feature type="non-terminal residue" evidence="2">
    <location>
        <position position="1"/>
    </location>
</feature>
<dbReference type="GO" id="GO:0043190">
    <property type="term" value="C:ATP-binding cassette (ABC) transporter complex"/>
    <property type="evidence" value="ECO:0007669"/>
    <property type="project" value="InterPro"/>
</dbReference>
<feature type="transmembrane region" description="Helical" evidence="1">
    <location>
        <begin position="89"/>
        <end position="114"/>
    </location>
</feature>
<dbReference type="InterPro" id="IPR030802">
    <property type="entry name" value="Permease_MalE"/>
</dbReference>
<dbReference type="EMBL" id="CADCTV010001116">
    <property type="protein sequence ID" value="CAA9380137.1"/>
    <property type="molecule type" value="Genomic_DNA"/>
</dbReference>
<dbReference type="PANTHER" id="PTHR30188:SF4">
    <property type="entry name" value="PROTEIN TRIGALACTOSYLDIACYLGLYCEROL 1, CHLOROPLASTIC"/>
    <property type="match status" value="1"/>
</dbReference>
<keyword evidence="1" id="KW-0472">Membrane</keyword>
<feature type="transmembrane region" description="Helical" evidence="1">
    <location>
        <begin position="169"/>
        <end position="193"/>
    </location>
</feature>
<gene>
    <name evidence="2" type="ORF">AVDCRST_MAG89-5313</name>
</gene>
<dbReference type="GO" id="GO:0005548">
    <property type="term" value="F:phospholipid transporter activity"/>
    <property type="evidence" value="ECO:0007669"/>
    <property type="project" value="TreeGrafter"/>
</dbReference>
<dbReference type="PANTHER" id="PTHR30188">
    <property type="entry name" value="ABC TRANSPORTER PERMEASE PROTEIN-RELATED"/>
    <property type="match status" value="1"/>
</dbReference>
<evidence type="ECO:0000256" key="1">
    <source>
        <dbReference type="SAM" id="Phobius"/>
    </source>
</evidence>
<proteinExistence type="predicted"/>
<keyword evidence="1" id="KW-1133">Transmembrane helix</keyword>
<protein>
    <submittedName>
        <fullName evidence="2">Phospholipid ABC transporter permease protein MlaE</fullName>
    </submittedName>
</protein>
<dbReference type="Pfam" id="PF02405">
    <property type="entry name" value="MlaE"/>
    <property type="match status" value="1"/>
</dbReference>
<keyword evidence="1" id="KW-0812">Transmembrane</keyword>
<dbReference type="AlphaFoldDB" id="A0A6J4NAZ7"/>